<keyword evidence="7" id="KW-0325">Glycoprotein</keyword>
<protein>
    <submittedName>
        <fullName evidence="9">Uncharacterized protein</fullName>
    </submittedName>
</protein>
<evidence type="ECO:0000256" key="5">
    <source>
        <dbReference type="ARBA" id="ARBA00023136"/>
    </source>
</evidence>
<feature type="transmembrane region" description="Helical" evidence="8">
    <location>
        <begin position="239"/>
        <end position="256"/>
    </location>
</feature>
<proteinExistence type="predicted"/>
<dbReference type="Proteomes" id="UP000594454">
    <property type="component" value="Chromosome 1"/>
</dbReference>
<evidence type="ECO:0000313" key="9">
    <source>
        <dbReference type="EMBL" id="CAD7076972.1"/>
    </source>
</evidence>
<dbReference type="OrthoDB" id="8044407at2759"/>
<keyword evidence="2" id="KW-1003">Cell membrane</keyword>
<organism evidence="9 10">
    <name type="scientific">Hermetia illucens</name>
    <name type="common">Black soldier fly</name>
    <dbReference type="NCBI Taxonomy" id="343691"/>
    <lineage>
        <taxon>Eukaryota</taxon>
        <taxon>Metazoa</taxon>
        <taxon>Ecdysozoa</taxon>
        <taxon>Arthropoda</taxon>
        <taxon>Hexapoda</taxon>
        <taxon>Insecta</taxon>
        <taxon>Pterygota</taxon>
        <taxon>Neoptera</taxon>
        <taxon>Endopterygota</taxon>
        <taxon>Diptera</taxon>
        <taxon>Brachycera</taxon>
        <taxon>Stratiomyomorpha</taxon>
        <taxon>Stratiomyidae</taxon>
        <taxon>Hermetiinae</taxon>
        <taxon>Hermetia</taxon>
    </lineage>
</organism>
<keyword evidence="4 8" id="KW-1133">Transmembrane helix</keyword>
<evidence type="ECO:0000256" key="8">
    <source>
        <dbReference type="SAM" id="Phobius"/>
    </source>
</evidence>
<sequence>MNFTSPELNRQVMTPRILQVIAVNTRTDGSVDVFTYTPFPDITISRVEDLQFPFREAPLNLMGYPVRSYVTNDAPRAFKYINRHGKTVYTGYSFKVVLALLEKHNGTFVEIFYNKTKIVDGSVQHRMLVDREIDIAVHPYVLMGGILSVSYPITPIDVCVVVPAPQEIPASLYNVLPFDRTVWFTIFGSILIFFFVHLMVKVTSGKPINYVEDIIGSVGIIIAMTPEIEIYTRSWQNRIIFVFVAAYGLILVSLYHSTLTSLYTIKIYGKGMETLEDIMKANISIMVLDTEWMPLRNAVEPENFQKQFIPTEETVFIGHRNYFNTSFGYVSASDRMEWLLEQQTYFERPLFSPPIYCFIPTCLRIGMSPLSPYEEALDRVILQTFQTGLRDKWLKETFDDTVYAGIVKRMIVSRKFVDAVSIVVVKVSNVDTKWKRKLNAVMSASV</sequence>
<keyword evidence="6" id="KW-0675">Receptor</keyword>
<feature type="transmembrane region" description="Helical" evidence="8">
    <location>
        <begin position="181"/>
        <end position="200"/>
    </location>
</feature>
<evidence type="ECO:0000256" key="1">
    <source>
        <dbReference type="ARBA" id="ARBA00004651"/>
    </source>
</evidence>
<gene>
    <name evidence="9" type="ORF">HERILL_LOCUS351</name>
</gene>
<dbReference type="InterPro" id="IPR052192">
    <property type="entry name" value="Insect_Ionotropic_Sensory_Rcpt"/>
</dbReference>
<reference evidence="9 10" key="1">
    <citation type="submission" date="2020-11" db="EMBL/GenBank/DDBJ databases">
        <authorList>
            <person name="Wallbank WR R."/>
            <person name="Pardo Diaz C."/>
            <person name="Kozak K."/>
            <person name="Martin S."/>
            <person name="Jiggins C."/>
            <person name="Moest M."/>
            <person name="Warren A I."/>
            <person name="Generalovic N T."/>
            <person name="Byers J.R.P. K."/>
            <person name="Montejo-Kovacevich G."/>
            <person name="Yen C E."/>
        </authorList>
    </citation>
    <scope>NUCLEOTIDE SEQUENCE [LARGE SCALE GENOMIC DNA]</scope>
</reference>
<keyword evidence="5 8" id="KW-0472">Membrane</keyword>
<evidence type="ECO:0000256" key="7">
    <source>
        <dbReference type="ARBA" id="ARBA00023180"/>
    </source>
</evidence>
<evidence type="ECO:0000256" key="3">
    <source>
        <dbReference type="ARBA" id="ARBA00022692"/>
    </source>
</evidence>
<dbReference type="FunCoup" id="A0A7R8UA47">
    <property type="interactions" value="40"/>
</dbReference>
<evidence type="ECO:0000256" key="2">
    <source>
        <dbReference type="ARBA" id="ARBA00022475"/>
    </source>
</evidence>
<dbReference type="PANTHER" id="PTHR42643">
    <property type="entry name" value="IONOTROPIC RECEPTOR 20A-RELATED"/>
    <property type="match status" value="1"/>
</dbReference>
<keyword evidence="10" id="KW-1185">Reference proteome</keyword>
<evidence type="ECO:0000256" key="4">
    <source>
        <dbReference type="ARBA" id="ARBA00022989"/>
    </source>
</evidence>
<accession>A0A7R8UA47</accession>
<dbReference type="Gene3D" id="1.10.287.70">
    <property type="match status" value="1"/>
</dbReference>
<evidence type="ECO:0000256" key="6">
    <source>
        <dbReference type="ARBA" id="ARBA00023170"/>
    </source>
</evidence>
<evidence type="ECO:0000313" key="10">
    <source>
        <dbReference type="Proteomes" id="UP000594454"/>
    </source>
</evidence>
<dbReference type="EMBL" id="LR899009">
    <property type="protein sequence ID" value="CAD7076972.1"/>
    <property type="molecule type" value="Genomic_DNA"/>
</dbReference>
<dbReference type="InParanoid" id="A0A7R8UA47"/>
<dbReference type="AlphaFoldDB" id="A0A7R8UA47"/>
<dbReference type="SUPFAM" id="SSF53850">
    <property type="entry name" value="Periplasmic binding protein-like II"/>
    <property type="match status" value="1"/>
</dbReference>
<keyword evidence="3 8" id="KW-0812">Transmembrane</keyword>
<name>A0A7R8UA47_HERIL</name>
<comment type="subcellular location">
    <subcellularLocation>
        <location evidence="1">Cell membrane</location>
        <topology evidence="1">Multi-pass membrane protein</topology>
    </subcellularLocation>
</comment>
<dbReference type="GO" id="GO:0005886">
    <property type="term" value="C:plasma membrane"/>
    <property type="evidence" value="ECO:0007669"/>
    <property type="project" value="UniProtKB-SubCell"/>
</dbReference>
<dbReference type="PANTHER" id="PTHR42643:SF39">
    <property type="entry name" value="IONOTROPIC RECEPTOR 56A-RELATED"/>
    <property type="match status" value="1"/>
</dbReference>